<feature type="domain" description="Dermonecrotic toxin N-terminal" evidence="1">
    <location>
        <begin position="393"/>
        <end position="601"/>
    </location>
</feature>
<dbReference type="EMBL" id="LACH01000007">
    <property type="protein sequence ID" value="KJZ67026.1"/>
    <property type="molecule type" value="Genomic_DNA"/>
</dbReference>
<dbReference type="PATRIC" id="fig|294.133.peg.5412"/>
<proteinExistence type="predicted"/>
<protein>
    <recommendedName>
        <fullName evidence="1">Dermonecrotic toxin N-terminal domain-containing protein</fullName>
    </recommendedName>
</protein>
<dbReference type="Proteomes" id="UP000033400">
    <property type="component" value="Unassembled WGS sequence"/>
</dbReference>
<name>A0A0F4VE30_PSEFL</name>
<dbReference type="InterPro" id="IPR046673">
    <property type="entry name" value="ToxA_N"/>
</dbReference>
<accession>A0A0F4VE30</accession>
<dbReference type="AlphaFoldDB" id="A0A0F4VE30"/>
<dbReference type="Pfam" id="PF20178">
    <property type="entry name" value="ToxA_N"/>
    <property type="match status" value="1"/>
</dbReference>
<sequence length="1145" mass="128946">MNKMFTSLMLDTLRQRVDSATELKKANWAGQQLLAVLKAIPSFKDMARNRLVEKLREYHPGVELDKVFVNRGSYAANLESRPAGSLLEVHFECLSRNLSPSYVIGSDGVYNRANTTDSQFKVPGLDIYQVERLLENARQNLSWKHRNSLDQYWKAAANEQIDGKPSSTHKDVLQQSIAETLMAELSLSVIGGRLESHQGERLADLLLSGHGGSLYQVVINNVGEFPVRLPSGFVVDMSGLGNSELTLDNEHYTYVLYTSDRGFEFFLSSNDVHAALSRRLSISGSSITYPGLQESVFQYCVSSWVKHQKDEVSKLLEKNDYNVAGLFASLESNQQFGALRHHWRVSFEALQAAIKRTEWPNWLKVAPPSVQERHSELEYSMVKYESDFNATFNGYFSLREYARRQVAHWTRSALGIELDSESIRVRSVYEFKVGGRTIRQEDSYTLTEFVTVGLHDSGRRARLVLEGGEAFGLTIAKLESWLQNIDVRANFVTAQPSNPPQPYREALNNKIFSQMEFALWVAHHSGRFSSEDFNLVNRALAGDSAVLINGVSFEDSTQPLKDVLVFHGRQGALGPQQVFLRNPQGHYEFLRFGSFSECADQFKLWMSGDPVYAASLINPNDLPAIGKKLAQASGLRWERDRIRVAAVVMNRSPNEPLAGLVQVDYRWTFAEINGVAPLNYRRVTQSLRQTYARLNTELKALYTVEFRDTGFPSVELFARNLIKQRVEQVLRERGSAVDVDPDLVYVQISPQENMTLSQLIISERSFEANNSPKPDPRDYPRFYWSTAHPPLDNLSIRDISGWSKTLRAGEKYIELLKSDYLSSSHPLYAFKREVNFKKLQGEMHQALRAQYFDAGLNVEQLNSLERIIVGLGTPEGYRHSEPVVNTESVYYFTLKSTRKVEGVYIFRAVTSKGVEDFIYTPHAPDHVAFRSVNSFVGAIRDRAGPFREYYIKRISFLDKKVINDYFDELQEKLDQVAPPKPLINTRVRDLGMSYGIHIRRVIEDVDAQTTSLAEIIGGLVYENLKLAATVISIVIPPVGLAVTAIEVAKNIYDGIKAQYYGDSETAFTHFKDALIGLVGLAKVGQGVESVTKAQKTLIQLVGDANTVVGLMSTALGQKLGHERLLEIVQQVLDEPDASTSKTTVI</sequence>
<comment type="caution">
    <text evidence="2">The sequence shown here is derived from an EMBL/GenBank/DDBJ whole genome shotgun (WGS) entry which is preliminary data.</text>
</comment>
<evidence type="ECO:0000313" key="3">
    <source>
        <dbReference type="Proteomes" id="UP000033400"/>
    </source>
</evidence>
<reference evidence="2 3" key="1">
    <citation type="submission" date="2015-03" db="EMBL/GenBank/DDBJ databases">
        <title>Comparative genomics of Pseudomonas insights into diversity of traits involved in vanlence and defense.</title>
        <authorList>
            <person name="Qin Y."/>
        </authorList>
    </citation>
    <scope>NUCLEOTIDE SEQUENCE [LARGE SCALE GENOMIC DNA]</scope>
    <source>
        <strain evidence="2 3">H24</strain>
    </source>
</reference>
<dbReference type="OrthoDB" id="6992712at2"/>
<organism evidence="2 3">
    <name type="scientific">Pseudomonas fluorescens</name>
    <dbReference type="NCBI Taxonomy" id="294"/>
    <lineage>
        <taxon>Bacteria</taxon>
        <taxon>Pseudomonadati</taxon>
        <taxon>Pseudomonadota</taxon>
        <taxon>Gammaproteobacteria</taxon>
        <taxon>Pseudomonadales</taxon>
        <taxon>Pseudomonadaceae</taxon>
        <taxon>Pseudomonas</taxon>
    </lineage>
</organism>
<gene>
    <name evidence="2" type="ORF">VD17_04985</name>
</gene>
<evidence type="ECO:0000259" key="1">
    <source>
        <dbReference type="Pfam" id="PF20178"/>
    </source>
</evidence>
<evidence type="ECO:0000313" key="2">
    <source>
        <dbReference type="EMBL" id="KJZ67026.1"/>
    </source>
</evidence>